<dbReference type="InterPro" id="IPR021263">
    <property type="entry name" value="DUF2840"/>
</dbReference>
<feature type="region of interest" description="Disordered" evidence="1">
    <location>
        <begin position="1"/>
        <end position="22"/>
    </location>
</feature>
<gene>
    <name evidence="2" type="ORF">At1D1609_02950</name>
</gene>
<dbReference type="Proteomes" id="UP000237717">
    <property type="component" value="Chromosome I"/>
</dbReference>
<dbReference type="AlphaFoldDB" id="A0A2L2L7Q2"/>
<proteinExistence type="predicted"/>
<evidence type="ECO:0000313" key="2">
    <source>
        <dbReference type="EMBL" id="AVH40351.1"/>
    </source>
</evidence>
<reference evidence="2 3" key="1">
    <citation type="submission" date="2018-02" db="EMBL/GenBank/DDBJ databases">
        <title>Complete genome sequence of Agrobacterium tumefaciens 1D1609.</title>
        <authorList>
            <person name="Cho S.-T."/>
            <person name="Haryono M."/>
            <person name="Chang H.-H."/>
            <person name="Santos M.N."/>
            <person name="Lai E.-M."/>
            <person name="Kuo C.-H."/>
        </authorList>
    </citation>
    <scope>NUCLEOTIDE SEQUENCE [LARGE SCALE GENOMIC DNA]</scope>
    <source>
        <strain evidence="2 3">1D1609</strain>
    </source>
</reference>
<evidence type="ECO:0000256" key="1">
    <source>
        <dbReference type="SAM" id="MobiDB-lite"/>
    </source>
</evidence>
<name>A0A2L2L7Q2_AGRTU</name>
<accession>A0A2L2L7Q2</accession>
<evidence type="ECO:0008006" key="4">
    <source>
        <dbReference type="Google" id="ProtNLM"/>
    </source>
</evidence>
<dbReference type="Pfam" id="PF11000">
    <property type="entry name" value="DUF2840"/>
    <property type="match status" value="1"/>
</dbReference>
<sequence length="173" mass="19606">MTGAAAIHARSEPRPAAPPPHDLTEVELTWIEKRTENWIRFGREVGEQILDRRRRVLRFAPDSVFGFVRWAANDYGTIASHLDVLRTVPAGEPQQTVPFVRPGGDILLKVEGWPKVERVLQMVDAIEAIGIDPSDVSPDHWRHVHNRMSAGEQPRSYTAEHHKAFLLRRRAGS</sequence>
<organism evidence="2 3">
    <name type="scientific">Agrobacterium tumefaciens</name>
    <dbReference type="NCBI Taxonomy" id="358"/>
    <lineage>
        <taxon>Bacteria</taxon>
        <taxon>Pseudomonadati</taxon>
        <taxon>Pseudomonadota</taxon>
        <taxon>Alphaproteobacteria</taxon>
        <taxon>Hyphomicrobiales</taxon>
        <taxon>Rhizobiaceae</taxon>
        <taxon>Rhizobium/Agrobacterium group</taxon>
        <taxon>Agrobacterium</taxon>
        <taxon>Agrobacterium tumefaciens complex</taxon>
    </lineage>
</organism>
<dbReference type="EMBL" id="CP026924">
    <property type="protein sequence ID" value="AVH40351.1"/>
    <property type="molecule type" value="Genomic_DNA"/>
</dbReference>
<protein>
    <recommendedName>
        <fullName evidence="4">DUF2840 domain-containing protein</fullName>
    </recommendedName>
</protein>
<evidence type="ECO:0000313" key="3">
    <source>
        <dbReference type="Proteomes" id="UP000237717"/>
    </source>
</evidence>
<dbReference type="RefSeq" id="WP_104679243.1">
    <property type="nucleotide sequence ID" value="NZ_CP026924.1"/>
</dbReference>